<evidence type="ECO:0000256" key="2">
    <source>
        <dbReference type="ARBA" id="ARBA00023002"/>
    </source>
</evidence>
<dbReference type="SMART" id="SM00822">
    <property type="entry name" value="PKS_KR"/>
    <property type="match status" value="1"/>
</dbReference>
<dbReference type="PRINTS" id="PR00080">
    <property type="entry name" value="SDRFAMILY"/>
</dbReference>
<reference evidence="5 6" key="1">
    <citation type="submission" date="2016-11" db="EMBL/GenBank/DDBJ databases">
        <authorList>
            <person name="Jaros S."/>
            <person name="Januszkiewicz K."/>
            <person name="Wedrychowicz H."/>
        </authorList>
    </citation>
    <scope>NUCLEOTIDE SEQUENCE [LARGE SCALE GENOMIC DNA]</scope>
    <source>
        <strain evidence="5 6">DSM 24787</strain>
    </source>
</reference>
<dbReference type="EMBL" id="FSRA01000002">
    <property type="protein sequence ID" value="SIO47831.1"/>
    <property type="molecule type" value="Genomic_DNA"/>
</dbReference>
<dbReference type="PANTHER" id="PTHR44196">
    <property type="entry name" value="DEHYDROGENASE/REDUCTASE SDR FAMILY MEMBER 7B"/>
    <property type="match status" value="1"/>
</dbReference>
<dbReference type="PROSITE" id="PS00061">
    <property type="entry name" value="ADH_SHORT"/>
    <property type="match status" value="1"/>
</dbReference>
<dbReference type="Proteomes" id="UP000185003">
    <property type="component" value="Unassembled WGS sequence"/>
</dbReference>
<organism evidence="5 6">
    <name type="scientific">Chitinophaga niabensis</name>
    <dbReference type="NCBI Taxonomy" id="536979"/>
    <lineage>
        <taxon>Bacteria</taxon>
        <taxon>Pseudomonadati</taxon>
        <taxon>Bacteroidota</taxon>
        <taxon>Chitinophagia</taxon>
        <taxon>Chitinophagales</taxon>
        <taxon>Chitinophagaceae</taxon>
        <taxon>Chitinophaga</taxon>
    </lineage>
</organism>
<dbReference type="STRING" id="536979.SAMN04488055_4433"/>
<dbReference type="InterPro" id="IPR057326">
    <property type="entry name" value="KR_dom"/>
</dbReference>
<dbReference type="AlphaFoldDB" id="A0A1N6JUC9"/>
<evidence type="ECO:0000313" key="6">
    <source>
        <dbReference type="Proteomes" id="UP000185003"/>
    </source>
</evidence>
<evidence type="ECO:0000256" key="3">
    <source>
        <dbReference type="RuleBase" id="RU000363"/>
    </source>
</evidence>
<proteinExistence type="inferred from homology"/>
<dbReference type="InterPro" id="IPR036291">
    <property type="entry name" value="NAD(P)-bd_dom_sf"/>
</dbReference>
<gene>
    <name evidence="5" type="ORF">SAMN04488055_4433</name>
</gene>
<dbReference type="InterPro" id="IPR002347">
    <property type="entry name" value="SDR_fam"/>
</dbReference>
<dbReference type="Gene3D" id="3.40.50.720">
    <property type="entry name" value="NAD(P)-binding Rossmann-like Domain"/>
    <property type="match status" value="1"/>
</dbReference>
<evidence type="ECO:0000256" key="1">
    <source>
        <dbReference type="ARBA" id="ARBA00006484"/>
    </source>
</evidence>
<name>A0A1N6JUC9_9BACT</name>
<sequence length="267" mass="29515">MGMKYFADKVIWITGASSGLGAELALQLAKEKARLILSARNETALQAVQQQCLSYTTHCVVLPADLVKDPLAPLTSEALRAYGHIDILINNAGVTQRSLAVDTTPEVDRRLMEINFFAPVSLTKHLLPHFRERQSGHVIVVSSMAGLMGFPLRTAYSAAKHALHGYFETLQVEHTIPGLHITIVSPGRVNTPISLHALTGTGSLHNQMDKGQQNGIPVEVCAARILTAIERKKRHVIIARNEKLLWWLRKFIPPLYYSIARKAGLKH</sequence>
<dbReference type="PANTHER" id="PTHR44196:SF1">
    <property type="entry name" value="DEHYDROGENASE_REDUCTASE SDR FAMILY MEMBER 7B"/>
    <property type="match status" value="1"/>
</dbReference>
<dbReference type="Pfam" id="PF00106">
    <property type="entry name" value="adh_short"/>
    <property type="match status" value="1"/>
</dbReference>
<dbReference type="PRINTS" id="PR00081">
    <property type="entry name" value="GDHRDH"/>
</dbReference>
<dbReference type="GO" id="GO:0016491">
    <property type="term" value="F:oxidoreductase activity"/>
    <property type="evidence" value="ECO:0007669"/>
    <property type="project" value="UniProtKB-KW"/>
</dbReference>
<dbReference type="SUPFAM" id="SSF51735">
    <property type="entry name" value="NAD(P)-binding Rossmann-fold domains"/>
    <property type="match status" value="1"/>
</dbReference>
<evidence type="ECO:0000313" key="5">
    <source>
        <dbReference type="EMBL" id="SIO47831.1"/>
    </source>
</evidence>
<feature type="domain" description="Ketoreductase" evidence="4">
    <location>
        <begin position="9"/>
        <end position="192"/>
    </location>
</feature>
<evidence type="ECO:0000259" key="4">
    <source>
        <dbReference type="SMART" id="SM00822"/>
    </source>
</evidence>
<dbReference type="GO" id="GO:0016020">
    <property type="term" value="C:membrane"/>
    <property type="evidence" value="ECO:0007669"/>
    <property type="project" value="TreeGrafter"/>
</dbReference>
<protein>
    <submittedName>
        <fullName evidence="5">Short-chain dehydrogenase</fullName>
    </submittedName>
</protein>
<accession>A0A1N6JUC9</accession>
<dbReference type="InterPro" id="IPR020904">
    <property type="entry name" value="Sc_DH/Rdtase_CS"/>
</dbReference>
<keyword evidence="2" id="KW-0560">Oxidoreductase</keyword>
<comment type="similarity">
    <text evidence="1 3">Belongs to the short-chain dehydrogenases/reductases (SDR) family.</text>
</comment>
<dbReference type="NCBIfam" id="NF004825">
    <property type="entry name" value="PRK06181.1"/>
    <property type="match status" value="1"/>
</dbReference>
<keyword evidence="6" id="KW-1185">Reference proteome</keyword>